<dbReference type="Proteomes" id="UP000594638">
    <property type="component" value="Unassembled WGS sequence"/>
</dbReference>
<evidence type="ECO:0000259" key="3">
    <source>
        <dbReference type="Pfam" id="PF00931"/>
    </source>
</evidence>
<dbReference type="AlphaFoldDB" id="A0A8S0R5U5"/>
<comment type="caution">
    <text evidence="4">The sequence shown here is derived from an EMBL/GenBank/DDBJ whole genome shotgun (WGS) entry which is preliminary data.</text>
</comment>
<dbReference type="Pfam" id="PF00931">
    <property type="entry name" value="NB-ARC"/>
    <property type="match status" value="1"/>
</dbReference>
<evidence type="ECO:0000256" key="2">
    <source>
        <dbReference type="ARBA" id="ARBA00022821"/>
    </source>
</evidence>
<organism evidence="4 5">
    <name type="scientific">Olea europaea subsp. europaea</name>
    <dbReference type="NCBI Taxonomy" id="158383"/>
    <lineage>
        <taxon>Eukaryota</taxon>
        <taxon>Viridiplantae</taxon>
        <taxon>Streptophyta</taxon>
        <taxon>Embryophyta</taxon>
        <taxon>Tracheophyta</taxon>
        <taxon>Spermatophyta</taxon>
        <taxon>Magnoliopsida</taxon>
        <taxon>eudicotyledons</taxon>
        <taxon>Gunneridae</taxon>
        <taxon>Pentapetalae</taxon>
        <taxon>asterids</taxon>
        <taxon>lamiids</taxon>
        <taxon>Lamiales</taxon>
        <taxon>Oleaceae</taxon>
        <taxon>Oleeae</taxon>
        <taxon>Olea</taxon>
    </lineage>
</organism>
<dbReference type="SUPFAM" id="SSF52540">
    <property type="entry name" value="P-loop containing nucleoside triphosphate hydrolases"/>
    <property type="match status" value="1"/>
</dbReference>
<dbReference type="GO" id="GO:0043531">
    <property type="term" value="F:ADP binding"/>
    <property type="evidence" value="ECO:0007669"/>
    <property type="project" value="InterPro"/>
</dbReference>
<evidence type="ECO:0000313" key="4">
    <source>
        <dbReference type="EMBL" id="CAA2974090.1"/>
    </source>
</evidence>
<dbReference type="InterPro" id="IPR002182">
    <property type="entry name" value="NB-ARC"/>
</dbReference>
<dbReference type="Gene3D" id="3.40.50.300">
    <property type="entry name" value="P-loop containing nucleotide triphosphate hydrolases"/>
    <property type="match status" value="1"/>
</dbReference>
<keyword evidence="2" id="KW-0611">Plant defense</keyword>
<dbReference type="InterPro" id="IPR027417">
    <property type="entry name" value="P-loop_NTPase"/>
</dbReference>
<reference evidence="4 5" key="1">
    <citation type="submission" date="2019-12" db="EMBL/GenBank/DDBJ databases">
        <authorList>
            <person name="Alioto T."/>
            <person name="Alioto T."/>
            <person name="Gomez Garrido J."/>
        </authorList>
    </citation>
    <scope>NUCLEOTIDE SEQUENCE [LARGE SCALE GENOMIC DNA]</scope>
</reference>
<protein>
    <submittedName>
        <fullName evidence="4">Late blight resistance homolog R1B-8</fullName>
    </submittedName>
</protein>
<evidence type="ECO:0000256" key="1">
    <source>
        <dbReference type="ARBA" id="ARBA00022614"/>
    </source>
</evidence>
<keyword evidence="5" id="KW-1185">Reference proteome</keyword>
<accession>A0A8S0R5U5</accession>
<dbReference type="PANTHER" id="PTHR36766">
    <property type="entry name" value="PLANT BROAD-SPECTRUM MILDEW RESISTANCE PROTEIN RPW8"/>
    <property type="match status" value="1"/>
</dbReference>
<dbReference type="Gene3D" id="1.10.8.430">
    <property type="entry name" value="Helical domain of apoptotic protease-activating factors"/>
    <property type="match status" value="1"/>
</dbReference>
<gene>
    <name evidence="4" type="ORF">OLEA9_A075106</name>
</gene>
<feature type="domain" description="NB-ARC" evidence="3">
    <location>
        <begin position="6"/>
        <end position="98"/>
    </location>
</feature>
<keyword evidence="1" id="KW-0433">Leucine-rich repeat</keyword>
<dbReference type="InterPro" id="IPR042197">
    <property type="entry name" value="Apaf_helical"/>
</dbReference>
<dbReference type="GO" id="GO:0006952">
    <property type="term" value="P:defense response"/>
    <property type="evidence" value="ECO:0007669"/>
    <property type="project" value="UniProtKB-KW"/>
</dbReference>
<proteinExistence type="predicted"/>
<dbReference type="PRINTS" id="PR00364">
    <property type="entry name" value="DISEASERSIST"/>
</dbReference>
<sequence length="141" mass="16392">MEKLADEMRQWSGEQLAEHLYKMLKGYNYLIVMNDLWDAKILDDMKRLFSDDRNGSRIMLTTRLENVAIEANSCLPPHHMRFLREEESWNLLRGKVFGEGCCPPELKEIVIKIARKCHGLPLAIVVIGGILSKAEKTEEYW</sequence>
<evidence type="ECO:0000313" key="5">
    <source>
        <dbReference type="Proteomes" id="UP000594638"/>
    </source>
</evidence>
<dbReference type="EMBL" id="CACTIH010002144">
    <property type="protein sequence ID" value="CAA2974090.1"/>
    <property type="molecule type" value="Genomic_DNA"/>
</dbReference>
<dbReference type="Gramene" id="OE9A075106T1">
    <property type="protein sequence ID" value="OE9A075106C1"/>
    <property type="gene ID" value="OE9A075106"/>
</dbReference>
<dbReference type="PANTHER" id="PTHR36766:SF44">
    <property type="entry name" value="NBS-CODING RESISTANCE GENE ANALOG"/>
    <property type="match status" value="1"/>
</dbReference>
<name>A0A8S0R5U5_OLEEU</name>
<dbReference type="OrthoDB" id="1749650at2759"/>